<evidence type="ECO:0000313" key="2">
    <source>
        <dbReference type="Proteomes" id="UP001413721"/>
    </source>
</evidence>
<name>A0ABU9YNA9_9PROT</name>
<evidence type="ECO:0000313" key="1">
    <source>
        <dbReference type="EMBL" id="MEN2990293.1"/>
    </source>
</evidence>
<keyword evidence="2" id="KW-1185">Reference proteome</keyword>
<reference evidence="1 2" key="1">
    <citation type="submission" date="2024-03" db="EMBL/GenBank/DDBJ databases">
        <title>High-quality draft genome sequencing of Tistrella sp. BH-R2-4.</title>
        <authorList>
            <person name="Dong C."/>
        </authorList>
    </citation>
    <scope>NUCLEOTIDE SEQUENCE [LARGE SCALE GENOMIC DNA]</scope>
    <source>
        <strain evidence="1 2">BH-R2-4</strain>
    </source>
</reference>
<dbReference type="Proteomes" id="UP001413721">
    <property type="component" value="Unassembled WGS sequence"/>
</dbReference>
<dbReference type="EMBL" id="JBBKTW010000007">
    <property type="protein sequence ID" value="MEN2990293.1"/>
    <property type="molecule type" value="Genomic_DNA"/>
</dbReference>
<proteinExistence type="predicted"/>
<sequence>MAGQSPRSDLIAIEAVPLADAELPTHLYRDRSRSFRAVPIGEHLAGIGRQHPVETIHQIDFGVKGRQRQAPCLHLSGAVAGGGDMFRRIDIVTIDPGNIDHDTQIAQGRRRGRLPHPLLDRVAPCLRRGIVIDVKGEDRLGCPLMFQRQACEGALDAVGRVQQGQPGSPDHREILRVVNRVGKVHAFQAQDIAGHQALNLIREECGLSYSRKTRYRSPTHGTSAYHAGIFSTRYATPSQDEIRMTAHEILTELNLPIYRTLGRGKRMVHVVEGPPTRRDDVMAKLPELPADTELVCVWTENAADTSKRVRFDAWHPAQMLDVADAFMNKHRGRGLKLSLDAAGKRVHLGASRADHGDGGITDLASRWLAAILGELRPLLAWESRFVQVFAAEPTSSREAPALPLCGGLPHGFTTLRDIDAPDRAHSTDHLDSPYLLPHLRKIFAKAPGDAEEVTKMSAHHGLWSYGWTPPAGSLFTIEKLDKATGTATPVMTVPLARLLVHVGFGGITLLEWAVRADCVPETEQSLLKICLLDRADDASVVTLSDLLQINTVLRRAYSTFNEPEMNVRVTLTLGPNRTASIETHNGPVPDPDAIDKPIGWLALLAERAKLLLGRDIGRLVLDDRARVQTSAILAGERSDLEPAIEREDQLLARLADVEDAGAGWPYSAAFARDELEHRRYGRFTDSGTHFTIADHAFALMAYGKFGFENVIRHMRGPYNRLWLIAQFYEAFLQVTAGRFAACDMTKRDALNAVRESFLHFAARLHAEKVSSQLQACDLFNRMRAALTLDQRRIELAEDLNRAVSIAEIADSRRATERREEFALVVTAAAVTLAGYDLLDKLCLDDASGWAKMAGLVVSLLFGALIGTWATGVLRHESLCGMVCRGGVRGIVRRLLRPSEGRRP</sequence>
<organism evidence="1 2">
    <name type="scientific">Tistrella arctica</name>
    <dbReference type="NCBI Taxonomy" id="3133430"/>
    <lineage>
        <taxon>Bacteria</taxon>
        <taxon>Pseudomonadati</taxon>
        <taxon>Pseudomonadota</taxon>
        <taxon>Alphaproteobacteria</taxon>
        <taxon>Geminicoccales</taxon>
        <taxon>Geminicoccaceae</taxon>
        <taxon>Tistrella</taxon>
    </lineage>
</organism>
<comment type="caution">
    <text evidence="1">The sequence shown here is derived from an EMBL/GenBank/DDBJ whole genome shotgun (WGS) entry which is preliminary data.</text>
</comment>
<protein>
    <submittedName>
        <fullName evidence="1">Uncharacterized protein</fullName>
    </submittedName>
</protein>
<accession>A0ABU9YNA9</accession>
<gene>
    <name evidence="1" type="ORF">WG926_18420</name>
</gene>